<evidence type="ECO:0000313" key="4">
    <source>
        <dbReference type="Proteomes" id="UP000598360"/>
    </source>
</evidence>
<evidence type="ECO:0000313" key="3">
    <source>
        <dbReference type="EMBL" id="MBE9373364.1"/>
    </source>
</evidence>
<dbReference type="Pfam" id="PF04264">
    <property type="entry name" value="YceI"/>
    <property type="match status" value="1"/>
</dbReference>
<accession>A0A929B549</accession>
<dbReference type="PANTHER" id="PTHR34406">
    <property type="entry name" value="PROTEIN YCEI"/>
    <property type="match status" value="1"/>
</dbReference>
<evidence type="ECO:0000259" key="2">
    <source>
        <dbReference type="SMART" id="SM00867"/>
    </source>
</evidence>
<proteinExistence type="inferred from homology"/>
<dbReference type="RefSeq" id="WP_193926817.1">
    <property type="nucleotide sequence ID" value="NZ_JADEYC010000005.1"/>
</dbReference>
<dbReference type="SMART" id="SM00867">
    <property type="entry name" value="YceI"/>
    <property type="match status" value="1"/>
</dbReference>
<dbReference type="Proteomes" id="UP000598360">
    <property type="component" value="Unassembled WGS sequence"/>
</dbReference>
<sequence length="178" mass="19049">MGATVTTTQIPGYVQATWDIDSVHSEVEFTVRHMGVGKSRGRFGSFRGEIVTGETLEQSSVTATIDATSVDTGNADRDAHLRNSDFLDTDRFPTAEFRSTGVRRDGEDYVIDGEFTLHGVTKPVSLTTELGGFSAEGLLGLSAKTTINRTDFGVGPDGGAMVGEKVTITLEIEAQLRS</sequence>
<feature type="domain" description="Lipid/polyisoprenoid-binding YceI-like" evidence="2">
    <location>
        <begin position="17"/>
        <end position="175"/>
    </location>
</feature>
<organism evidence="3 4">
    <name type="scientific">Saccharopolyspora montiporae</name>
    <dbReference type="NCBI Taxonomy" id="2781240"/>
    <lineage>
        <taxon>Bacteria</taxon>
        <taxon>Bacillati</taxon>
        <taxon>Actinomycetota</taxon>
        <taxon>Actinomycetes</taxon>
        <taxon>Pseudonocardiales</taxon>
        <taxon>Pseudonocardiaceae</taxon>
        <taxon>Saccharopolyspora</taxon>
    </lineage>
</organism>
<gene>
    <name evidence="3" type="ORF">IQ251_02780</name>
</gene>
<keyword evidence="4" id="KW-1185">Reference proteome</keyword>
<name>A0A929B549_9PSEU</name>
<dbReference type="InterPro" id="IPR007372">
    <property type="entry name" value="Lipid/polyisoprenoid-bd_YceI"/>
</dbReference>
<protein>
    <submittedName>
        <fullName evidence="3">YceI family protein</fullName>
    </submittedName>
</protein>
<dbReference type="Gene3D" id="2.40.128.110">
    <property type="entry name" value="Lipid/polyisoprenoid-binding, YceI-like"/>
    <property type="match status" value="1"/>
</dbReference>
<reference evidence="3" key="1">
    <citation type="submission" date="2020-10" db="EMBL/GenBank/DDBJ databases">
        <title>Diversity and distribution of actinomycetes associated with coral in the coast of Hainan.</title>
        <authorList>
            <person name="Li F."/>
        </authorList>
    </citation>
    <scope>NUCLEOTIDE SEQUENCE</scope>
    <source>
        <strain evidence="3">HNM0983</strain>
    </source>
</reference>
<comment type="similarity">
    <text evidence="1">Belongs to the UPF0312 family.</text>
</comment>
<dbReference type="AlphaFoldDB" id="A0A929B549"/>
<dbReference type="EMBL" id="JADEYC010000005">
    <property type="protein sequence ID" value="MBE9373364.1"/>
    <property type="molecule type" value="Genomic_DNA"/>
</dbReference>
<dbReference type="PANTHER" id="PTHR34406:SF1">
    <property type="entry name" value="PROTEIN YCEI"/>
    <property type="match status" value="1"/>
</dbReference>
<dbReference type="SUPFAM" id="SSF101874">
    <property type="entry name" value="YceI-like"/>
    <property type="match status" value="1"/>
</dbReference>
<evidence type="ECO:0000256" key="1">
    <source>
        <dbReference type="ARBA" id="ARBA00008812"/>
    </source>
</evidence>
<comment type="caution">
    <text evidence="3">The sequence shown here is derived from an EMBL/GenBank/DDBJ whole genome shotgun (WGS) entry which is preliminary data.</text>
</comment>
<dbReference type="InterPro" id="IPR036761">
    <property type="entry name" value="TTHA0802/YceI-like_sf"/>
</dbReference>